<reference evidence="3 4" key="1">
    <citation type="journal article" date="2018" name="IMA Fungus">
        <title>IMA Genome-F 9: Draft genome sequence of Annulohypoxylon stygium, Aspergillus mulundensis, Berkeleyomyces basicola (syn. Thielaviopsis basicola), Ceratocystis smalleyi, two Cercospora beticola strains, Coleophoma cylindrospora, Fusarium fracticaudum, Phialophora cf. hyalina, and Morchella septimelata.</title>
        <authorList>
            <person name="Wingfield B.D."/>
            <person name="Bills G.F."/>
            <person name="Dong Y."/>
            <person name="Huang W."/>
            <person name="Nel W.J."/>
            <person name="Swalarsk-Parry B.S."/>
            <person name="Vaghefi N."/>
            <person name="Wilken P.M."/>
            <person name="An Z."/>
            <person name="de Beer Z.W."/>
            <person name="De Vos L."/>
            <person name="Chen L."/>
            <person name="Duong T.A."/>
            <person name="Gao Y."/>
            <person name="Hammerbacher A."/>
            <person name="Kikkert J.R."/>
            <person name="Li Y."/>
            <person name="Li H."/>
            <person name="Li K."/>
            <person name="Li Q."/>
            <person name="Liu X."/>
            <person name="Ma X."/>
            <person name="Naidoo K."/>
            <person name="Pethybridge S.J."/>
            <person name="Sun J."/>
            <person name="Steenkamp E.T."/>
            <person name="van der Nest M.A."/>
            <person name="van Wyk S."/>
            <person name="Wingfield M.J."/>
            <person name="Xiong C."/>
            <person name="Yue Q."/>
            <person name="Zhang X."/>
        </authorList>
    </citation>
    <scope>NUCLEOTIDE SEQUENCE [LARGE SCALE GENOMIC DNA]</scope>
    <source>
        <strain evidence="3 4">BP6252</strain>
    </source>
</reference>
<dbReference type="PANTHER" id="PTHR31027:SF2">
    <property type="entry name" value="LEBERCILIN DOMAIN-CONTAINING PROTEIN"/>
    <property type="match status" value="1"/>
</dbReference>
<dbReference type="EMBL" id="PDLM01000004">
    <property type="protein sequence ID" value="RDW79416.1"/>
    <property type="molecule type" value="Genomic_DNA"/>
</dbReference>
<dbReference type="GO" id="GO:0042175">
    <property type="term" value="C:nuclear outer membrane-endoplasmic reticulum membrane network"/>
    <property type="evidence" value="ECO:0007669"/>
    <property type="project" value="TreeGrafter"/>
</dbReference>
<sequence length="507" mass="56750">MAELATPSAAPSDNPVAAPPKKPERPDEDAFKAALKKAEKELEDSKAKFNAVRAKIDVAQPKNKDSASAKKRTELINQLKEIQAKQRGHKAERNQTFDQIKKLEEQLKEHIAKQKTARSRVAFKSVEDIDREIARLEKEVDSGKMKLVDEKKALTEASNLRKQKKGFTGLENDQKAIDDLKAKIKTLRDGMDTPEVKELNAKHDKIQAELDVIKAEQDAAWGSINELRAERDKLHAQQEEKYRATKKLKDDFYQGRKAFQNYEFEARQKTRERIKREREQQDKERRVERAQKMLEEASDKAYLDEIRRAESLVRFLDPSYSSEKAPLQAPSKLQAQAQRKVDDSGFKGTKVVKKDEEDYFAGTGGKKGKKGRKAETQKETVVPTAKYSCPPSVMEDCAAMGIDPPMAAADIPAVLEKVKAKLDHWRADQDAQTERNIAKAKKEVERLEAEETAATTAPAPHVNGDHSLKATATPDEGGSVAAEISLMKEAAADVAADLKSASLEDKE</sequence>
<feature type="compositionally biased region" description="Basic and acidic residues" evidence="2">
    <location>
        <begin position="21"/>
        <end position="31"/>
    </location>
</feature>
<feature type="coiled-coil region" evidence="1">
    <location>
        <begin position="170"/>
        <end position="244"/>
    </location>
</feature>
<gene>
    <name evidence="3" type="ORF">BP6252_04054</name>
</gene>
<organism evidence="3 4">
    <name type="scientific">Coleophoma cylindrospora</name>
    <dbReference type="NCBI Taxonomy" id="1849047"/>
    <lineage>
        <taxon>Eukaryota</taxon>
        <taxon>Fungi</taxon>
        <taxon>Dikarya</taxon>
        <taxon>Ascomycota</taxon>
        <taxon>Pezizomycotina</taxon>
        <taxon>Leotiomycetes</taxon>
        <taxon>Helotiales</taxon>
        <taxon>Dermateaceae</taxon>
        <taxon>Coleophoma</taxon>
    </lineage>
</organism>
<name>A0A3D8RZF0_9HELO</name>
<evidence type="ECO:0008006" key="5">
    <source>
        <dbReference type="Google" id="ProtNLM"/>
    </source>
</evidence>
<dbReference type="PANTHER" id="PTHR31027">
    <property type="entry name" value="NUCLEAR SEGREGATION PROTEIN BFR1"/>
    <property type="match status" value="1"/>
</dbReference>
<feature type="region of interest" description="Disordered" evidence="2">
    <location>
        <begin position="445"/>
        <end position="476"/>
    </location>
</feature>
<comment type="caution">
    <text evidence="3">The sequence shown here is derived from an EMBL/GenBank/DDBJ whole genome shotgun (WGS) entry which is preliminary data.</text>
</comment>
<dbReference type="InterPro" id="IPR039604">
    <property type="entry name" value="Bfr1"/>
</dbReference>
<keyword evidence="4" id="KW-1185">Reference proteome</keyword>
<dbReference type="GO" id="GO:0005783">
    <property type="term" value="C:endoplasmic reticulum"/>
    <property type="evidence" value="ECO:0007669"/>
    <property type="project" value="TreeGrafter"/>
</dbReference>
<proteinExistence type="predicted"/>
<dbReference type="OrthoDB" id="2195113at2759"/>
<dbReference type="GO" id="GO:0003729">
    <property type="term" value="F:mRNA binding"/>
    <property type="evidence" value="ECO:0007669"/>
    <property type="project" value="TreeGrafter"/>
</dbReference>
<evidence type="ECO:0000256" key="1">
    <source>
        <dbReference type="SAM" id="Coils"/>
    </source>
</evidence>
<feature type="region of interest" description="Disordered" evidence="2">
    <location>
        <begin position="360"/>
        <end position="382"/>
    </location>
</feature>
<feature type="region of interest" description="Disordered" evidence="2">
    <location>
        <begin position="1"/>
        <end position="31"/>
    </location>
</feature>
<evidence type="ECO:0000313" key="3">
    <source>
        <dbReference type="EMBL" id="RDW79416.1"/>
    </source>
</evidence>
<feature type="region of interest" description="Disordered" evidence="2">
    <location>
        <begin position="267"/>
        <end position="291"/>
    </location>
</feature>
<dbReference type="STRING" id="1849047.A0A3D8RZF0"/>
<dbReference type="Proteomes" id="UP000256645">
    <property type="component" value="Unassembled WGS sequence"/>
</dbReference>
<protein>
    <recommendedName>
        <fullName evidence="5">Nuclear segregation protein</fullName>
    </recommendedName>
</protein>
<evidence type="ECO:0000313" key="4">
    <source>
        <dbReference type="Proteomes" id="UP000256645"/>
    </source>
</evidence>
<keyword evidence="1" id="KW-0175">Coiled coil</keyword>
<evidence type="ECO:0000256" key="2">
    <source>
        <dbReference type="SAM" id="MobiDB-lite"/>
    </source>
</evidence>
<dbReference type="AlphaFoldDB" id="A0A3D8RZF0"/>
<dbReference type="GO" id="GO:0008298">
    <property type="term" value="P:intracellular mRNA localization"/>
    <property type="evidence" value="ECO:0007669"/>
    <property type="project" value="TreeGrafter"/>
</dbReference>
<dbReference type="GO" id="GO:1990904">
    <property type="term" value="C:ribonucleoprotein complex"/>
    <property type="evidence" value="ECO:0007669"/>
    <property type="project" value="TreeGrafter"/>
</dbReference>
<accession>A0A3D8RZF0</accession>
<feature type="region of interest" description="Disordered" evidence="2">
    <location>
        <begin position="320"/>
        <end position="348"/>
    </location>
</feature>